<dbReference type="InterPro" id="IPR003343">
    <property type="entry name" value="Big_2"/>
</dbReference>
<dbReference type="eggNOG" id="COG5492">
    <property type="taxonomic scope" value="Bacteria"/>
</dbReference>
<dbReference type="InterPro" id="IPR008964">
    <property type="entry name" value="Invasin/intimin_cell_adhesion"/>
</dbReference>
<dbReference type="Gene3D" id="2.60.120.380">
    <property type="match status" value="1"/>
</dbReference>
<dbReference type="AlphaFoldDB" id="V2XIZ7"/>
<protein>
    <submittedName>
        <fullName evidence="2">Bacterial group 2 Ig-like protein</fullName>
    </submittedName>
</protein>
<reference evidence="2 3" key="1">
    <citation type="submission" date="2013-06" db="EMBL/GenBank/DDBJ databases">
        <authorList>
            <person name="Weinstock G."/>
            <person name="Sodergren E."/>
            <person name="Clifton S."/>
            <person name="Fulton L."/>
            <person name="Fulton B."/>
            <person name="Courtney L."/>
            <person name="Fronick C."/>
            <person name="Harrison M."/>
            <person name="Strong C."/>
            <person name="Farmer C."/>
            <person name="Delahaunty K."/>
            <person name="Markovic C."/>
            <person name="Hall O."/>
            <person name="Minx P."/>
            <person name="Tomlinson C."/>
            <person name="Mitreva M."/>
            <person name="Nelson J."/>
            <person name="Hou S."/>
            <person name="Wollam A."/>
            <person name="Pepin K.H."/>
            <person name="Johnson M."/>
            <person name="Bhonagiri V."/>
            <person name="Nash W.E."/>
            <person name="Warren W."/>
            <person name="Chinwalla A."/>
            <person name="Mardis E.R."/>
            <person name="Wilson R.K."/>
        </authorList>
    </citation>
    <scope>NUCLEOTIDE SEQUENCE [LARGE SCALE GENOMIC DNA]</scope>
    <source>
        <strain evidence="2 3">ATCC 51271</strain>
    </source>
</reference>
<proteinExistence type="predicted"/>
<evidence type="ECO:0000313" key="3">
    <source>
        <dbReference type="Proteomes" id="UP000018227"/>
    </source>
</evidence>
<dbReference type="STRING" id="592026.GCWU0000282_002243"/>
<keyword evidence="3" id="KW-1185">Reference proteome</keyword>
<evidence type="ECO:0000313" key="2">
    <source>
        <dbReference type="EMBL" id="ESL02109.1"/>
    </source>
</evidence>
<dbReference type="Proteomes" id="UP000018227">
    <property type="component" value="Unassembled WGS sequence"/>
</dbReference>
<dbReference type="SUPFAM" id="SSF49373">
    <property type="entry name" value="Invasin/intimin cell-adhesion fragments"/>
    <property type="match status" value="1"/>
</dbReference>
<dbReference type="EMBL" id="ACIL03000016">
    <property type="protein sequence ID" value="ESL02109.1"/>
    <property type="molecule type" value="Genomic_DNA"/>
</dbReference>
<evidence type="ECO:0000259" key="1">
    <source>
        <dbReference type="SMART" id="SM00635"/>
    </source>
</evidence>
<name>V2XIZ7_9FIRM</name>
<feature type="domain" description="BIG2" evidence="1">
    <location>
        <begin position="279"/>
        <end position="355"/>
    </location>
</feature>
<dbReference type="Pfam" id="PF02368">
    <property type="entry name" value="Big_2"/>
    <property type="match status" value="1"/>
</dbReference>
<gene>
    <name evidence="2" type="ORF">GCWU0000282_002243</name>
</gene>
<accession>V2XIZ7</accession>
<comment type="caution">
    <text evidence="2">The sequence shown here is derived from an EMBL/GenBank/DDBJ whole genome shotgun (WGS) entry which is preliminary data.</text>
</comment>
<organism evidence="2 3">
    <name type="scientific">Catonella morbi ATCC 51271</name>
    <dbReference type="NCBI Taxonomy" id="592026"/>
    <lineage>
        <taxon>Bacteria</taxon>
        <taxon>Bacillati</taxon>
        <taxon>Bacillota</taxon>
        <taxon>Clostridia</taxon>
        <taxon>Lachnospirales</taxon>
        <taxon>Lachnospiraceae</taxon>
        <taxon>Catonella</taxon>
    </lineage>
</organism>
<sequence>MYNNYNIKKKGISDNYIMIIIQDDIMKFRRSVSIMMALLLIVCSCFVSLFGIDRTYAADLKGDITLNSQFTVNVEGGGDYLYSLNIIETGVLAISGDFDSHSGGWIKILDNNGKIVATDEGKWGKNNITGKDNLSLVYQCTPGKYYIEILNNSDKDIYPVNMYIKYTKINSFNNSGTIRGNLNRDEMLMYKVELPYTSYLNFKGDFYESISLTVYVLDENGVELDHDRTAEDWKHDNTTNLNRMNFNSMTLKKGTYYIKVVNQMSGNLSYDIKYLVKVPATNIKLNKTKLTLKKGERFKLKAKVTPSKTTDTLKWTSSNKNIVTVSKAGTVNAKKKGVAYIMVTSTSGKQKKVKVTVK</sequence>
<dbReference type="Gene3D" id="2.60.40.1080">
    <property type="match status" value="1"/>
</dbReference>
<dbReference type="SMART" id="SM00635">
    <property type="entry name" value="BID_2"/>
    <property type="match status" value="1"/>
</dbReference>
<dbReference type="OrthoDB" id="2066700at2"/>
<dbReference type="HOGENOM" id="CLU_773150_0_0_9"/>